<accession>A0A7S7M7G8</accession>
<sequence>MEVIEKVNPNAVVGLAAERAGQPVVITIARDFGAEGHEIGKLLAVELGIPLYDNEILVRSALRAGETVDQVAAYDERMAAEITAFLPDRTDSRTLSDKLFGAMSEVIVDLGATESCIIEGRLSDYLLRSNPNMIAVLVTAPLEDRIQIVSDKRGLTRRKGARLVREMQKSRELFYKRYSAGKWKMTSGKDLVVNRAKLGKQGCVAVITAAYRAKLAELAAGEKSAEPSA</sequence>
<dbReference type="InterPro" id="IPR027417">
    <property type="entry name" value="P-loop_NTPase"/>
</dbReference>
<proteinExistence type="predicted"/>
<dbReference type="AlphaFoldDB" id="A0A7S7M7G8"/>
<dbReference type="Pfam" id="PF13189">
    <property type="entry name" value="Cytidylate_kin2"/>
    <property type="match status" value="1"/>
</dbReference>
<dbReference type="Proteomes" id="UP000593735">
    <property type="component" value="Chromosome"/>
</dbReference>
<dbReference type="EMBL" id="CP063767">
    <property type="protein sequence ID" value="QOY60186.1"/>
    <property type="molecule type" value="Genomic_DNA"/>
</dbReference>
<evidence type="ECO:0000313" key="1">
    <source>
        <dbReference type="EMBL" id="QOY60186.1"/>
    </source>
</evidence>
<keyword evidence="1" id="KW-0808">Transferase</keyword>
<protein>
    <submittedName>
        <fullName evidence="1">Cytidylate kinase-like family protein</fullName>
    </submittedName>
</protein>
<gene>
    <name evidence="1" type="ORF">INP52_07130</name>
</gene>
<dbReference type="Gene3D" id="3.40.50.300">
    <property type="entry name" value="P-loop containing nucleotide triphosphate hydrolases"/>
    <property type="match status" value="1"/>
</dbReference>
<keyword evidence="1" id="KW-0418">Kinase</keyword>
<reference evidence="1 2" key="1">
    <citation type="submission" date="2020-10" db="EMBL/GenBank/DDBJ databases">
        <title>Olsenella immobilis sp.nov., isolated from the mud in a fermentation cellar used for the production of Chinese strong-flavoured liquor.</title>
        <authorList>
            <person name="Lu L."/>
        </authorList>
    </citation>
    <scope>NUCLEOTIDE SEQUENCE [LARGE SCALE GENOMIC DNA]</scope>
    <source>
        <strain evidence="1 2">LZLJ-2</strain>
    </source>
</reference>
<keyword evidence="2" id="KW-1185">Reference proteome</keyword>
<name>A0A7S7M7G8_9ACTN</name>
<dbReference type="KEGG" id="tio:INP52_07130"/>
<dbReference type="RefSeq" id="WP_194370368.1">
    <property type="nucleotide sequence ID" value="NZ_CP063767.1"/>
</dbReference>
<evidence type="ECO:0000313" key="2">
    <source>
        <dbReference type="Proteomes" id="UP000593735"/>
    </source>
</evidence>
<dbReference type="GO" id="GO:0016301">
    <property type="term" value="F:kinase activity"/>
    <property type="evidence" value="ECO:0007669"/>
    <property type="project" value="UniProtKB-KW"/>
</dbReference>
<organism evidence="1 2">
    <name type="scientific">Thermophilibacter immobilis</name>
    <dbReference type="NCBI Taxonomy" id="2779519"/>
    <lineage>
        <taxon>Bacteria</taxon>
        <taxon>Bacillati</taxon>
        <taxon>Actinomycetota</taxon>
        <taxon>Coriobacteriia</taxon>
        <taxon>Coriobacteriales</taxon>
        <taxon>Atopobiaceae</taxon>
        <taxon>Thermophilibacter</taxon>
    </lineage>
</organism>